<dbReference type="SUPFAM" id="SSF52467">
    <property type="entry name" value="DHS-like NAD/FAD-binding domain"/>
    <property type="match status" value="1"/>
</dbReference>
<evidence type="ECO:0000256" key="2">
    <source>
        <dbReference type="ARBA" id="ARBA00007812"/>
    </source>
</evidence>
<reference evidence="8 9" key="1">
    <citation type="submission" date="2024-02" db="EMBL/GenBank/DDBJ databases">
        <title>Genome analysis and characterization of Microbaculum marinisediminis sp. nov., isolated from marine sediment.</title>
        <authorList>
            <person name="Du Z.-J."/>
            <person name="Ye Y.-Q."/>
            <person name="Zhang Z.-R."/>
            <person name="Yuan S.-M."/>
            <person name="Zhang X.-Y."/>
        </authorList>
    </citation>
    <scope>NUCLEOTIDE SEQUENCE [LARGE SCALE GENOMIC DNA]</scope>
    <source>
        <strain evidence="8 9">SDUM1044001</strain>
    </source>
</reference>
<dbReference type="GO" id="GO:0003984">
    <property type="term" value="F:acetolactate synthase activity"/>
    <property type="evidence" value="ECO:0007669"/>
    <property type="project" value="TreeGrafter"/>
</dbReference>
<dbReference type="GO" id="GO:0000287">
    <property type="term" value="F:magnesium ion binding"/>
    <property type="evidence" value="ECO:0007669"/>
    <property type="project" value="InterPro"/>
</dbReference>
<dbReference type="Proteomes" id="UP001378188">
    <property type="component" value="Unassembled WGS sequence"/>
</dbReference>
<accession>A0AAW9RR50</accession>
<dbReference type="GO" id="GO:0009099">
    <property type="term" value="P:L-valine biosynthetic process"/>
    <property type="evidence" value="ECO:0007669"/>
    <property type="project" value="TreeGrafter"/>
</dbReference>
<dbReference type="NCBIfam" id="NF004772">
    <property type="entry name" value="PRK06112.1"/>
    <property type="match status" value="1"/>
</dbReference>
<organism evidence="8 9">
    <name type="scientific">Microbaculum marinum</name>
    <dbReference type="NCBI Taxonomy" id="1764581"/>
    <lineage>
        <taxon>Bacteria</taxon>
        <taxon>Pseudomonadati</taxon>
        <taxon>Pseudomonadota</taxon>
        <taxon>Alphaproteobacteria</taxon>
        <taxon>Hyphomicrobiales</taxon>
        <taxon>Tepidamorphaceae</taxon>
        <taxon>Microbaculum</taxon>
    </lineage>
</organism>
<evidence type="ECO:0000259" key="7">
    <source>
        <dbReference type="Pfam" id="PF02776"/>
    </source>
</evidence>
<dbReference type="Gene3D" id="3.40.50.970">
    <property type="match status" value="2"/>
</dbReference>
<dbReference type="GO" id="GO:0009097">
    <property type="term" value="P:isoleucine biosynthetic process"/>
    <property type="evidence" value="ECO:0007669"/>
    <property type="project" value="TreeGrafter"/>
</dbReference>
<evidence type="ECO:0000259" key="6">
    <source>
        <dbReference type="Pfam" id="PF02775"/>
    </source>
</evidence>
<gene>
    <name evidence="8" type="ORF">V3328_00970</name>
</gene>
<comment type="similarity">
    <text evidence="2 4">Belongs to the TPP enzyme family.</text>
</comment>
<dbReference type="CDD" id="cd07035">
    <property type="entry name" value="TPP_PYR_POX_like"/>
    <property type="match status" value="1"/>
</dbReference>
<dbReference type="SUPFAM" id="SSF52518">
    <property type="entry name" value="Thiamin diphosphate-binding fold (THDP-binding)"/>
    <property type="match status" value="2"/>
</dbReference>
<evidence type="ECO:0000313" key="9">
    <source>
        <dbReference type="Proteomes" id="UP001378188"/>
    </source>
</evidence>
<sequence>MHRKISGNVPVGGQRLARAFARHGVRVAFGQSIPSIFHLVAPAHGIIQAVYRTENAGGAMADAYARVSNRIALVTAQNGPAATLLVAPLAEALKASVPVVALVQEVTPDIADRNAFQELDHSALFSGVAKWIRRIDDVDRIDDYVDLAVTTATTGRPGPVVLLVPGHILSATARSDSGRGSALGTFPLDRVAPDAENVHRAAKLIAGARRPLVIAGGGVHLSAAQAALAELQDRHHLPVATTLMGKGAVAEDHPLSLGVIGYFMGDGARTEKLHEFVQAADVIVLIGNRTNQNGTDSWRLYPREAACIHLDIDGQEIGRNYEALRLVGDAGAGIAALSGALDRLDLADRIESRAGFEAEIAAAVDHFRTRFAELSETGSAVRPESVMRELDRVLTPETTVVSDASYASIWTGNFLTARRPGMRFISPRGLAGLGWGLPMAIGAKIARPNDPVVCVTGDGGFAHCWAELETAVRMELSIPVIVLNNQILGYQKDAEDMIFGAHTEACHFAPVDHAVIATGCGARGIRVTDPGDLPDALAEALAHPGPTVMDVITDPHARPPLTFYRGRFRDAP</sequence>
<dbReference type="InterPro" id="IPR029035">
    <property type="entry name" value="DHS-like_NAD/FAD-binding_dom"/>
</dbReference>
<feature type="domain" description="Thiamine pyrophosphate enzyme N-terminal TPP-binding" evidence="7">
    <location>
        <begin position="12"/>
        <end position="124"/>
    </location>
</feature>
<dbReference type="GO" id="GO:0005948">
    <property type="term" value="C:acetolactate synthase complex"/>
    <property type="evidence" value="ECO:0007669"/>
    <property type="project" value="TreeGrafter"/>
</dbReference>
<dbReference type="GO" id="GO:0030976">
    <property type="term" value="F:thiamine pyrophosphate binding"/>
    <property type="evidence" value="ECO:0007669"/>
    <property type="project" value="InterPro"/>
</dbReference>
<keyword evidence="3 4" id="KW-0786">Thiamine pyrophosphate</keyword>
<dbReference type="Pfam" id="PF02776">
    <property type="entry name" value="TPP_enzyme_N"/>
    <property type="match status" value="1"/>
</dbReference>
<dbReference type="InterPro" id="IPR012000">
    <property type="entry name" value="Thiamin_PyroP_enz_cen_dom"/>
</dbReference>
<dbReference type="PANTHER" id="PTHR18968:SF13">
    <property type="entry name" value="ACETOLACTATE SYNTHASE CATALYTIC SUBUNIT, MITOCHONDRIAL"/>
    <property type="match status" value="1"/>
</dbReference>
<dbReference type="GO" id="GO:0050660">
    <property type="term" value="F:flavin adenine dinucleotide binding"/>
    <property type="evidence" value="ECO:0007669"/>
    <property type="project" value="TreeGrafter"/>
</dbReference>
<evidence type="ECO:0000256" key="3">
    <source>
        <dbReference type="ARBA" id="ARBA00023052"/>
    </source>
</evidence>
<dbReference type="InterPro" id="IPR012001">
    <property type="entry name" value="Thiamin_PyroP_enz_TPP-bd_dom"/>
</dbReference>
<keyword evidence="9" id="KW-1185">Reference proteome</keyword>
<proteinExistence type="inferred from homology"/>
<evidence type="ECO:0000256" key="4">
    <source>
        <dbReference type="RuleBase" id="RU362132"/>
    </source>
</evidence>
<evidence type="ECO:0000259" key="5">
    <source>
        <dbReference type="Pfam" id="PF00205"/>
    </source>
</evidence>
<comment type="caution">
    <text evidence="8">The sequence shown here is derived from an EMBL/GenBank/DDBJ whole genome shotgun (WGS) entry which is preliminary data.</text>
</comment>
<dbReference type="PROSITE" id="PS00187">
    <property type="entry name" value="TPP_ENZYMES"/>
    <property type="match status" value="1"/>
</dbReference>
<evidence type="ECO:0000256" key="1">
    <source>
        <dbReference type="ARBA" id="ARBA00001964"/>
    </source>
</evidence>
<dbReference type="AlphaFoldDB" id="A0AAW9RR50"/>
<dbReference type="PANTHER" id="PTHR18968">
    <property type="entry name" value="THIAMINE PYROPHOSPHATE ENZYMES"/>
    <property type="match status" value="1"/>
</dbReference>
<dbReference type="Gene3D" id="3.40.50.1220">
    <property type="entry name" value="TPP-binding domain"/>
    <property type="match status" value="1"/>
</dbReference>
<dbReference type="InterPro" id="IPR011766">
    <property type="entry name" value="TPP_enzyme_TPP-bd"/>
</dbReference>
<dbReference type="EMBL" id="JAZHOF010000001">
    <property type="protein sequence ID" value="MEJ8570026.1"/>
    <property type="molecule type" value="Genomic_DNA"/>
</dbReference>
<dbReference type="InterPro" id="IPR045229">
    <property type="entry name" value="TPP_enz"/>
</dbReference>
<dbReference type="InterPro" id="IPR029061">
    <property type="entry name" value="THDP-binding"/>
</dbReference>
<dbReference type="CDD" id="cd00568">
    <property type="entry name" value="TPP_enzymes"/>
    <property type="match status" value="1"/>
</dbReference>
<protein>
    <submittedName>
        <fullName evidence="8">Acetolactate synthase catalytic subunit</fullName>
    </submittedName>
</protein>
<feature type="domain" description="Thiamine pyrophosphate enzyme TPP-binding" evidence="6">
    <location>
        <begin position="406"/>
        <end position="551"/>
    </location>
</feature>
<evidence type="ECO:0000313" key="8">
    <source>
        <dbReference type="EMBL" id="MEJ8570026.1"/>
    </source>
</evidence>
<dbReference type="Pfam" id="PF02775">
    <property type="entry name" value="TPP_enzyme_C"/>
    <property type="match status" value="1"/>
</dbReference>
<dbReference type="Pfam" id="PF00205">
    <property type="entry name" value="TPP_enzyme_M"/>
    <property type="match status" value="1"/>
</dbReference>
<feature type="domain" description="Thiamine pyrophosphate enzyme central" evidence="5">
    <location>
        <begin position="198"/>
        <end position="337"/>
    </location>
</feature>
<dbReference type="InterPro" id="IPR000399">
    <property type="entry name" value="TPP-bd_CS"/>
</dbReference>
<comment type="cofactor">
    <cofactor evidence="1">
        <name>thiamine diphosphate</name>
        <dbReference type="ChEBI" id="CHEBI:58937"/>
    </cofactor>
</comment>
<name>A0AAW9RR50_9HYPH</name>